<dbReference type="Gene3D" id="3.40.50.1110">
    <property type="entry name" value="SGNH hydrolase"/>
    <property type="match status" value="1"/>
</dbReference>
<dbReference type="InterPro" id="IPR013830">
    <property type="entry name" value="SGNH_hydro"/>
</dbReference>
<dbReference type="Proteomes" id="UP000232196">
    <property type="component" value="Unassembled WGS sequence"/>
</dbReference>
<sequence length="247" mass="28294">MKVLGICFFLLSLISCSVFQPRTIYDYYNPDFKCVDKVGIRDSDEWESYQKLYLEAVLIYTNENEKLKKANIVFVGNSLIAAIPPDLIQADFPGSVNRGIAGDMTELLLNRLDSTVLNLKPSTIILEIGGNDIRDGKCLDYIEGIHRLLVQKIRTSLPNTKVLILGIPPVLSRNVNSVSPIVNAWLLRIANENQNVQFLDIWPEFRQKEIPFIREELAFSYDGKKDPIHINRDAYIIWLRKIKSLLR</sequence>
<evidence type="ECO:0000256" key="1">
    <source>
        <dbReference type="SAM" id="SignalP"/>
    </source>
</evidence>
<organism evidence="3 4">
    <name type="scientific">Leptospira hartskeerlii</name>
    <dbReference type="NCBI Taxonomy" id="2023177"/>
    <lineage>
        <taxon>Bacteria</taxon>
        <taxon>Pseudomonadati</taxon>
        <taxon>Spirochaetota</taxon>
        <taxon>Spirochaetia</taxon>
        <taxon>Leptospirales</taxon>
        <taxon>Leptospiraceae</taxon>
        <taxon>Leptospira</taxon>
    </lineage>
</organism>
<feature type="chain" id="PRO_5015000259" evidence="1">
    <location>
        <begin position="21"/>
        <end position="247"/>
    </location>
</feature>
<dbReference type="GO" id="GO:0004622">
    <property type="term" value="F:phosphatidylcholine lysophospholipase activity"/>
    <property type="evidence" value="ECO:0007669"/>
    <property type="project" value="TreeGrafter"/>
</dbReference>
<dbReference type="SUPFAM" id="SSF52266">
    <property type="entry name" value="SGNH hydrolase"/>
    <property type="match status" value="1"/>
</dbReference>
<evidence type="ECO:0000313" key="4">
    <source>
        <dbReference type="Proteomes" id="UP000232196"/>
    </source>
</evidence>
<dbReference type="PANTHER" id="PTHR30383:SF32">
    <property type="entry name" value="SGNH-HYDROLASE"/>
    <property type="match status" value="1"/>
</dbReference>
<proteinExistence type="predicted"/>
<dbReference type="RefSeq" id="WP_100705959.1">
    <property type="nucleotide sequence ID" value="NZ_NPDL01000003.1"/>
</dbReference>
<accession>A0A2M9XEQ9</accession>
<name>A0A2M9XEQ9_9LEPT</name>
<dbReference type="InterPro" id="IPR036514">
    <property type="entry name" value="SGNH_hydro_sf"/>
</dbReference>
<reference evidence="3 4" key="1">
    <citation type="submission" date="2017-07" db="EMBL/GenBank/DDBJ databases">
        <title>Leptospira spp. isolated from tropical soils.</title>
        <authorList>
            <person name="Thibeaux R."/>
            <person name="Iraola G."/>
            <person name="Ferres I."/>
            <person name="Bierque E."/>
            <person name="Girault D."/>
            <person name="Soupe-Gilbert M.-E."/>
            <person name="Picardeau M."/>
            <person name="Goarant C."/>
        </authorList>
    </citation>
    <scope>NUCLEOTIDE SEQUENCE [LARGE SCALE GENOMIC DNA]</scope>
    <source>
        <strain evidence="3 4">MCA1-C-A1</strain>
    </source>
</reference>
<dbReference type="PROSITE" id="PS51257">
    <property type="entry name" value="PROKAR_LIPOPROTEIN"/>
    <property type="match status" value="1"/>
</dbReference>
<dbReference type="OrthoDB" id="2513075at2"/>
<comment type="caution">
    <text evidence="3">The sequence shown here is derived from an EMBL/GenBank/DDBJ whole genome shotgun (WGS) entry which is preliminary data.</text>
</comment>
<evidence type="ECO:0000259" key="2">
    <source>
        <dbReference type="Pfam" id="PF13472"/>
    </source>
</evidence>
<feature type="domain" description="SGNH hydrolase-type esterase" evidence="2">
    <location>
        <begin position="83"/>
        <end position="232"/>
    </location>
</feature>
<dbReference type="Pfam" id="PF13472">
    <property type="entry name" value="Lipase_GDSL_2"/>
    <property type="match status" value="1"/>
</dbReference>
<dbReference type="PANTHER" id="PTHR30383">
    <property type="entry name" value="THIOESTERASE 1/PROTEASE 1/LYSOPHOSPHOLIPASE L1"/>
    <property type="match status" value="1"/>
</dbReference>
<keyword evidence="4" id="KW-1185">Reference proteome</keyword>
<dbReference type="InterPro" id="IPR051532">
    <property type="entry name" value="Ester_Hydrolysis_Enzymes"/>
</dbReference>
<gene>
    <name evidence="3" type="ORF">CH357_06605</name>
</gene>
<protein>
    <submittedName>
        <fullName evidence="3">Lipase</fullName>
    </submittedName>
</protein>
<feature type="signal peptide" evidence="1">
    <location>
        <begin position="1"/>
        <end position="20"/>
    </location>
</feature>
<keyword evidence="1" id="KW-0732">Signal</keyword>
<dbReference type="AlphaFoldDB" id="A0A2M9XEQ9"/>
<evidence type="ECO:0000313" key="3">
    <source>
        <dbReference type="EMBL" id="PJZ26167.1"/>
    </source>
</evidence>
<dbReference type="EMBL" id="NPDN01000003">
    <property type="protein sequence ID" value="PJZ26167.1"/>
    <property type="molecule type" value="Genomic_DNA"/>
</dbReference>